<keyword evidence="7 9" id="KW-0472">Membrane</keyword>
<comment type="subcellular location">
    <subcellularLocation>
        <location evidence="1">Cell membrane</location>
    </subcellularLocation>
</comment>
<evidence type="ECO:0000259" key="10">
    <source>
        <dbReference type="Pfam" id="PF02397"/>
    </source>
</evidence>
<accession>A0A4S3MR22</accession>
<keyword evidence="12" id="KW-1185">Reference proteome</keyword>
<dbReference type="EMBL" id="SSND01000002">
    <property type="protein sequence ID" value="THD83861.1"/>
    <property type="molecule type" value="Genomic_DNA"/>
</dbReference>
<reference evidence="11 12" key="1">
    <citation type="submission" date="2019-04" db="EMBL/GenBank/DDBJ databases">
        <title>Draft genome sequence of Gemmobacter aestuarii sp. nov.</title>
        <authorList>
            <person name="Hameed A."/>
            <person name="Lin S.-Y."/>
            <person name="Shahina M."/>
            <person name="Lai W.-A."/>
            <person name="Young C.-C."/>
        </authorList>
    </citation>
    <scope>NUCLEOTIDE SEQUENCE [LARGE SCALE GENOMIC DNA]</scope>
    <source>
        <strain evidence="11 12">CC-PW-75</strain>
    </source>
</reference>
<protein>
    <submittedName>
        <fullName evidence="11">Sugar transferase</fullName>
    </submittedName>
</protein>
<evidence type="ECO:0000256" key="6">
    <source>
        <dbReference type="ARBA" id="ARBA00022989"/>
    </source>
</evidence>
<keyword evidence="5 9" id="KW-0812">Transmembrane</keyword>
<dbReference type="PANTHER" id="PTHR30576:SF4">
    <property type="entry name" value="UNDECAPRENYL-PHOSPHATE GALACTOSE PHOSPHOTRANSFERASE"/>
    <property type="match status" value="1"/>
</dbReference>
<evidence type="ECO:0000256" key="5">
    <source>
        <dbReference type="ARBA" id="ARBA00022692"/>
    </source>
</evidence>
<evidence type="ECO:0000256" key="9">
    <source>
        <dbReference type="SAM" id="Phobius"/>
    </source>
</evidence>
<keyword evidence="3" id="KW-1003">Cell membrane</keyword>
<proteinExistence type="inferred from homology"/>
<organism evidence="11 12">
    <name type="scientific">Aliigemmobacter aestuarii</name>
    <dbReference type="NCBI Taxonomy" id="1445661"/>
    <lineage>
        <taxon>Bacteria</taxon>
        <taxon>Pseudomonadati</taxon>
        <taxon>Pseudomonadota</taxon>
        <taxon>Alphaproteobacteria</taxon>
        <taxon>Rhodobacterales</taxon>
        <taxon>Paracoccaceae</taxon>
        <taxon>Aliigemmobacter</taxon>
    </lineage>
</organism>
<evidence type="ECO:0000256" key="8">
    <source>
        <dbReference type="ARBA" id="ARBA00023169"/>
    </source>
</evidence>
<comment type="caution">
    <text evidence="11">The sequence shown here is derived from an EMBL/GenBank/DDBJ whole genome shotgun (WGS) entry which is preliminary data.</text>
</comment>
<keyword evidence="8" id="KW-0270">Exopolysaccharide synthesis</keyword>
<dbReference type="Proteomes" id="UP000309450">
    <property type="component" value="Unassembled WGS sequence"/>
</dbReference>
<evidence type="ECO:0000256" key="2">
    <source>
        <dbReference type="ARBA" id="ARBA00006464"/>
    </source>
</evidence>
<evidence type="ECO:0000313" key="12">
    <source>
        <dbReference type="Proteomes" id="UP000309450"/>
    </source>
</evidence>
<evidence type="ECO:0000256" key="7">
    <source>
        <dbReference type="ARBA" id="ARBA00023136"/>
    </source>
</evidence>
<keyword evidence="6 9" id="KW-1133">Transmembrane helix</keyword>
<evidence type="ECO:0000313" key="11">
    <source>
        <dbReference type="EMBL" id="THD83861.1"/>
    </source>
</evidence>
<feature type="transmembrane region" description="Helical" evidence="9">
    <location>
        <begin position="43"/>
        <end position="65"/>
    </location>
</feature>
<evidence type="ECO:0000256" key="1">
    <source>
        <dbReference type="ARBA" id="ARBA00004236"/>
    </source>
</evidence>
<feature type="domain" description="Bacterial sugar transferase" evidence="10">
    <location>
        <begin position="37"/>
        <end position="228"/>
    </location>
</feature>
<dbReference type="GO" id="GO:0005886">
    <property type="term" value="C:plasma membrane"/>
    <property type="evidence" value="ECO:0007669"/>
    <property type="project" value="UniProtKB-SubCell"/>
</dbReference>
<sequence>MPSDVQFERLVQTSIKSGPKEAVTAVSRTVRSGDVAKWVFDKVFAFSALLFLAPFILVIVIVILIEDGRPVFFRHKRVGKDGKPFHCLKFRTMYRDAPEQLARILATDPVARAEWEANQKLSDDPRITCVGEFFRKTSLDELPQFWNVLRGEMSVVGPRPIVEDEARHYGEHYADYLSVKPGITGLWQVNGRSNTTYPERVAMDCDYVRRRSLQLDLQIILQTVRAVLRREGSV</sequence>
<dbReference type="GO" id="GO:0000271">
    <property type="term" value="P:polysaccharide biosynthetic process"/>
    <property type="evidence" value="ECO:0007669"/>
    <property type="project" value="UniProtKB-KW"/>
</dbReference>
<name>A0A4S3MR22_9RHOB</name>
<dbReference type="GO" id="GO:0016780">
    <property type="term" value="F:phosphotransferase activity, for other substituted phosphate groups"/>
    <property type="evidence" value="ECO:0007669"/>
    <property type="project" value="TreeGrafter"/>
</dbReference>
<dbReference type="PANTHER" id="PTHR30576">
    <property type="entry name" value="COLANIC BIOSYNTHESIS UDP-GLUCOSE LIPID CARRIER TRANSFERASE"/>
    <property type="match status" value="1"/>
</dbReference>
<dbReference type="OrthoDB" id="9808602at2"/>
<keyword evidence="4 11" id="KW-0808">Transferase</keyword>
<dbReference type="Pfam" id="PF02397">
    <property type="entry name" value="Bac_transf"/>
    <property type="match status" value="1"/>
</dbReference>
<dbReference type="InterPro" id="IPR003362">
    <property type="entry name" value="Bact_transf"/>
</dbReference>
<dbReference type="AlphaFoldDB" id="A0A4S3MR22"/>
<gene>
    <name evidence="11" type="ORF">E7811_11035</name>
</gene>
<evidence type="ECO:0000256" key="3">
    <source>
        <dbReference type="ARBA" id="ARBA00022475"/>
    </source>
</evidence>
<evidence type="ECO:0000256" key="4">
    <source>
        <dbReference type="ARBA" id="ARBA00022679"/>
    </source>
</evidence>
<comment type="similarity">
    <text evidence="2">Belongs to the bacterial sugar transferase family.</text>
</comment>